<dbReference type="PANTHER" id="PTHR34584:SF1">
    <property type="entry name" value="NA(+)_H(+) ANTIPORTER SUBUNIT E1"/>
    <property type="match status" value="1"/>
</dbReference>
<dbReference type="PANTHER" id="PTHR34584">
    <property type="entry name" value="NA(+)/H(+) ANTIPORTER SUBUNIT E1"/>
    <property type="match status" value="1"/>
</dbReference>
<comment type="caution">
    <text evidence="9">The sequence shown here is derived from an EMBL/GenBank/DDBJ whole genome shotgun (WGS) entry which is preliminary data.</text>
</comment>
<evidence type="ECO:0000256" key="4">
    <source>
        <dbReference type="ARBA" id="ARBA00022692"/>
    </source>
</evidence>
<dbReference type="Pfam" id="PF01899">
    <property type="entry name" value="MNHE"/>
    <property type="match status" value="1"/>
</dbReference>
<organism evidence="9 10">
    <name type="scientific">Promicromonospora alba</name>
    <dbReference type="NCBI Taxonomy" id="1616110"/>
    <lineage>
        <taxon>Bacteria</taxon>
        <taxon>Bacillati</taxon>
        <taxon>Actinomycetota</taxon>
        <taxon>Actinomycetes</taxon>
        <taxon>Micrococcales</taxon>
        <taxon>Promicromonosporaceae</taxon>
        <taxon>Promicromonospora</taxon>
    </lineage>
</organism>
<evidence type="ECO:0000313" key="10">
    <source>
        <dbReference type="Proteomes" id="UP001596011"/>
    </source>
</evidence>
<evidence type="ECO:0000256" key="3">
    <source>
        <dbReference type="ARBA" id="ARBA00022475"/>
    </source>
</evidence>
<evidence type="ECO:0000256" key="8">
    <source>
        <dbReference type="SAM" id="Phobius"/>
    </source>
</evidence>
<dbReference type="NCBIfam" id="NF006521">
    <property type="entry name" value="PRK08965.1-5"/>
    <property type="match status" value="1"/>
</dbReference>
<feature type="transmembrane region" description="Helical" evidence="8">
    <location>
        <begin position="33"/>
        <end position="50"/>
    </location>
</feature>
<keyword evidence="5 8" id="KW-1133">Transmembrane helix</keyword>
<dbReference type="Proteomes" id="UP001596011">
    <property type="component" value="Unassembled WGS sequence"/>
</dbReference>
<evidence type="ECO:0000256" key="7">
    <source>
        <dbReference type="SAM" id="MobiDB-lite"/>
    </source>
</evidence>
<feature type="compositionally biased region" description="Basic and acidic residues" evidence="7">
    <location>
        <begin position="10"/>
        <end position="25"/>
    </location>
</feature>
<reference evidence="10" key="1">
    <citation type="journal article" date="2019" name="Int. J. Syst. Evol. Microbiol.">
        <title>The Global Catalogue of Microorganisms (GCM) 10K type strain sequencing project: providing services to taxonomists for standard genome sequencing and annotation.</title>
        <authorList>
            <consortium name="The Broad Institute Genomics Platform"/>
            <consortium name="The Broad Institute Genome Sequencing Center for Infectious Disease"/>
            <person name="Wu L."/>
            <person name="Ma J."/>
        </authorList>
    </citation>
    <scope>NUCLEOTIDE SEQUENCE [LARGE SCALE GENOMIC DNA]</scope>
    <source>
        <strain evidence="10">CCUG 42722</strain>
    </source>
</reference>
<protein>
    <submittedName>
        <fullName evidence="9">Na+/H+ antiporter subunit E</fullName>
    </submittedName>
</protein>
<dbReference type="EMBL" id="JBHSFI010000010">
    <property type="protein sequence ID" value="MFC4632027.1"/>
    <property type="molecule type" value="Genomic_DNA"/>
</dbReference>
<dbReference type="RefSeq" id="WP_377142221.1">
    <property type="nucleotide sequence ID" value="NZ_JBHSFI010000010.1"/>
</dbReference>
<evidence type="ECO:0000256" key="5">
    <source>
        <dbReference type="ARBA" id="ARBA00022989"/>
    </source>
</evidence>
<gene>
    <name evidence="9" type="ORF">ACFO6V_27550</name>
</gene>
<keyword evidence="4 8" id="KW-0812">Transmembrane</keyword>
<keyword evidence="6 8" id="KW-0472">Membrane</keyword>
<sequence>MTGTGSGADESAHTDADAEQQSERPWRRRARRLTALWPTTVVGAVIWVLLWGDLSWANVLSGVALGALVALAFPLPSAGTDGTLRPGPLARLVGRFASDLVLASFQVAWTAVRPAPPPRGGLVSVPLRSTSDLFIATTAGLSSMVPGTVVIDLDRSDGILRLHVLDLAGSGGPEGVRESTRALEERLLRAFATRTELVRLGLADPSGHPVASPGKEGQP</sequence>
<accession>A0ABV9HPA3</accession>
<evidence type="ECO:0000256" key="2">
    <source>
        <dbReference type="ARBA" id="ARBA00006228"/>
    </source>
</evidence>
<comment type="subcellular location">
    <subcellularLocation>
        <location evidence="1">Cell membrane</location>
        <topology evidence="1">Multi-pass membrane protein</topology>
    </subcellularLocation>
</comment>
<evidence type="ECO:0000256" key="1">
    <source>
        <dbReference type="ARBA" id="ARBA00004651"/>
    </source>
</evidence>
<evidence type="ECO:0000256" key="6">
    <source>
        <dbReference type="ARBA" id="ARBA00023136"/>
    </source>
</evidence>
<name>A0ABV9HPA3_9MICO</name>
<keyword evidence="10" id="KW-1185">Reference proteome</keyword>
<feature type="transmembrane region" description="Helical" evidence="8">
    <location>
        <begin position="56"/>
        <end position="75"/>
    </location>
</feature>
<comment type="similarity">
    <text evidence="2">Belongs to the CPA3 antiporters (TC 2.A.63) subunit E family.</text>
</comment>
<dbReference type="InterPro" id="IPR002758">
    <property type="entry name" value="Cation_antiport_E"/>
</dbReference>
<evidence type="ECO:0000313" key="9">
    <source>
        <dbReference type="EMBL" id="MFC4632027.1"/>
    </source>
</evidence>
<keyword evidence="3" id="KW-1003">Cell membrane</keyword>
<proteinExistence type="inferred from homology"/>
<feature type="region of interest" description="Disordered" evidence="7">
    <location>
        <begin position="1"/>
        <end position="25"/>
    </location>
</feature>